<dbReference type="Proteomes" id="UP000334923">
    <property type="component" value="Unassembled WGS sequence"/>
</dbReference>
<accession>A0A5E6MDG0</accession>
<dbReference type="EMBL" id="CABFVA020000101">
    <property type="protein sequence ID" value="VVM07588.1"/>
    <property type="molecule type" value="Genomic_DNA"/>
</dbReference>
<evidence type="ECO:0000313" key="3">
    <source>
        <dbReference type="Proteomes" id="UP000334923"/>
    </source>
</evidence>
<proteinExistence type="predicted"/>
<feature type="compositionally biased region" description="Basic residues" evidence="1">
    <location>
        <begin position="1"/>
        <end position="29"/>
    </location>
</feature>
<dbReference type="AlphaFoldDB" id="A0A5E6MDG0"/>
<reference evidence="2 3" key="1">
    <citation type="submission" date="2019-09" db="EMBL/GenBank/DDBJ databases">
        <authorList>
            <person name="Cremers G."/>
        </authorList>
    </citation>
    <scope>NUCLEOTIDE SEQUENCE [LARGE SCALE GENOMIC DNA]</scope>
    <source>
        <strain evidence="2">4A</strain>
    </source>
</reference>
<evidence type="ECO:0000313" key="2">
    <source>
        <dbReference type="EMBL" id="VVM07588.1"/>
    </source>
</evidence>
<name>A0A5E6MDG0_9BACT</name>
<protein>
    <submittedName>
        <fullName evidence="2">Uncharacterized protein</fullName>
    </submittedName>
</protein>
<keyword evidence="3" id="KW-1185">Reference proteome</keyword>
<gene>
    <name evidence="2" type="ORF">MAMT_01814</name>
</gene>
<sequence length="36" mass="4455">MNANRKQRRAAQSKQRLKDKRMARLKKRMKELEARE</sequence>
<organism evidence="2 3">
    <name type="scientific">Methylacidimicrobium tartarophylax</name>
    <dbReference type="NCBI Taxonomy" id="1041768"/>
    <lineage>
        <taxon>Bacteria</taxon>
        <taxon>Pseudomonadati</taxon>
        <taxon>Verrucomicrobiota</taxon>
        <taxon>Methylacidimicrobium</taxon>
    </lineage>
</organism>
<feature type="region of interest" description="Disordered" evidence="1">
    <location>
        <begin position="1"/>
        <end position="36"/>
    </location>
</feature>
<evidence type="ECO:0000256" key="1">
    <source>
        <dbReference type="SAM" id="MobiDB-lite"/>
    </source>
</evidence>